<dbReference type="SUPFAM" id="SSF75138">
    <property type="entry name" value="HprK N-terminal domain-like"/>
    <property type="match status" value="1"/>
</dbReference>
<dbReference type="Proteomes" id="UP001432099">
    <property type="component" value="Chromosome"/>
</dbReference>
<dbReference type="EMBL" id="AP028127">
    <property type="protein sequence ID" value="BEH90443.1"/>
    <property type="molecule type" value="Genomic_DNA"/>
</dbReference>
<dbReference type="Gene3D" id="3.40.1390.20">
    <property type="entry name" value="HprK N-terminal domain-like"/>
    <property type="match status" value="1"/>
</dbReference>
<proteinExistence type="predicted"/>
<reference evidence="1" key="1">
    <citation type="journal article" date="2024" name="Int. J. Syst. Evol. Microbiol.">
        <title>Turicibacter faecis sp. nov., isolated from faeces of heart failure mouse model.</title>
        <authorList>
            <person name="Imamura Y."/>
            <person name="Motooka D."/>
            <person name="Nakajima Y."/>
            <person name="Ito S."/>
            <person name="Kitakaze M."/>
            <person name="Iida T."/>
            <person name="Nakamura S."/>
        </authorList>
    </citation>
    <scope>NUCLEOTIDE SEQUENCE</scope>
    <source>
        <strain evidence="1">TC023</strain>
    </source>
</reference>
<protein>
    <submittedName>
        <fullName evidence="1">Uncharacterized protein</fullName>
    </submittedName>
</protein>
<name>A0ABM8IMV2_9FIRM</name>
<evidence type="ECO:0000313" key="2">
    <source>
        <dbReference type="Proteomes" id="UP001432099"/>
    </source>
</evidence>
<accession>A0ABM8IMV2</accession>
<sequence>MSHVLKQAKPHQVWLTVQSHPTIVAVASLKNLRAIIVVDGVEVPAETIEAASQNGVHLFSSPLSAVELIKLFTLRDSQRY</sequence>
<evidence type="ECO:0000313" key="1">
    <source>
        <dbReference type="EMBL" id="BEH90443.1"/>
    </source>
</evidence>
<gene>
    <name evidence="1" type="ORF">T23_05450</name>
</gene>
<keyword evidence="2" id="KW-1185">Reference proteome</keyword>
<organism evidence="1 2">
    <name type="scientific">Turicibacter faecis</name>
    <dbReference type="NCBI Taxonomy" id="2963365"/>
    <lineage>
        <taxon>Bacteria</taxon>
        <taxon>Bacillati</taxon>
        <taxon>Bacillota</taxon>
        <taxon>Erysipelotrichia</taxon>
        <taxon>Erysipelotrichales</taxon>
        <taxon>Turicibacteraceae</taxon>
        <taxon>Turicibacter</taxon>
    </lineage>
</organism>
<dbReference type="InterPro" id="IPR028979">
    <property type="entry name" value="Ser_kin/Pase_Hpr-like_N_sf"/>
</dbReference>